<feature type="signal peptide" evidence="2">
    <location>
        <begin position="1"/>
        <end position="21"/>
    </location>
</feature>
<feature type="compositionally biased region" description="Basic residues" evidence="1">
    <location>
        <begin position="88"/>
        <end position="103"/>
    </location>
</feature>
<keyword evidence="4" id="KW-1185">Reference proteome</keyword>
<evidence type="ECO:0000313" key="3">
    <source>
        <dbReference type="EMBL" id="VAH37778.1"/>
    </source>
</evidence>
<dbReference type="Gramene" id="TRITD2Av1G273820.1">
    <property type="protein sequence ID" value="TRITD2Av1G273820.1"/>
    <property type="gene ID" value="TRITD2Av1G273820"/>
</dbReference>
<dbReference type="AlphaFoldDB" id="A0A9R1RDX3"/>
<evidence type="ECO:0000313" key="4">
    <source>
        <dbReference type="Proteomes" id="UP000324705"/>
    </source>
</evidence>
<organism evidence="3 4">
    <name type="scientific">Triticum turgidum subsp. durum</name>
    <name type="common">Durum wheat</name>
    <name type="synonym">Triticum durum</name>
    <dbReference type="NCBI Taxonomy" id="4567"/>
    <lineage>
        <taxon>Eukaryota</taxon>
        <taxon>Viridiplantae</taxon>
        <taxon>Streptophyta</taxon>
        <taxon>Embryophyta</taxon>
        <taxon>Tracheophyta</taxon>
        <taxon>Spermatophyta</taxon>
        <taxon>Magnoliopsida</taxon>
        <taxon>Liliopsida</taxon>
        <taxon>Poales</taxon>
        <taxon>Poaceae</taxon>
        <taxon>BOP clade</taxon>
        <taxon>Pooideae</taxon>
        <taxon>Triticodae</taxon>
        <taxon>Triticeae</taxon>
        <taxon>Triticinae</taxon>
        <taxon>Triticum</taxon>
    </lineage>
</organism>
<proteinExistence type="predicted"/>
<protein>
    <submittedName>
        <fullName evidence="3">Uncharacterized protein</fullName>
    </submittedName>
</protein>
<evidence type="ECO:0000256" key="2">
    <source>
        <dbReference type="SAM" id="SignalP"/>
    </source>
</evidence>
<feature type="compositionally biased region" description="Basic and acidic residues" evidence="1">
    <location>
        <begin position="66"/>
        <end position="79"/>
    </location>
</feature>
<sequence>MNLCCTLSCTFLLLLADPCCSSPGKILQAIAAAHKQRLKQHPQRQHKQQREQCTRRPAAKPGPESRNPRGREGGGEGERATPSWAGSGRRRGGAPSASRRRRREAPTATRRLCRLREFLRARGKGTTRDRDLPVRGQSREKGMLDIYCRIHLTEGKIAKFNVKDGNGSITI</sequence>
<dbReference type="Proteomes" id="UP000324705">
    <property type="component" value="Chromosome 2A"/>
</dbReference>
<feature type="compositionally biased region" description="Basic residues" evidence="1">
    <location>
        <begin position="37"/>
        <end position="47"/>
    </location>
</feature>
<reference evidence="3 4" key="1">
    <citation type="submission" date="2017-09" db="EMBL/GenBank/DDBJ databases">
        <authorList>
            <consortium name="International Durum Wheat Genome Sequencing Consortium (IDWGSC)"/>
            <person name="Milanesi L."/>
        </authorList>
    </citation>
    <scope>NUCLEOTIDE SEQUENCE [LARGE SCALE GENOMIC DNA]</scope>
    <source>
        <strain evidence="4">cv. Svevo</strain>
    </source>
</reference>
<accession>A0A9R1RDX3</accession>
<dbReference type="OMA" id="CRIHLTE"/>
<feature type="region of interest" description="Disordered" evidence="1">
    <location>
        <begin position="37"/>
        <end position="111"/>
    </location>
</feature>
<feature type="chain" id="PRO_5040495995" evidence="2">
    <location>
        <begin position="22"/>
        <end position="171"/>
    </location>
</feature>
<evidence type="ECO:0000256" key="1">
    <source>
        <dbReference type="SAM" id="MobiDB-lite"/>
    </source>
</evidence>
<gene>
    <name evidence="3" type="ORF">TRITD_2Av1G273820</name>
</gene>
<keyword evidence="2" id="KW-0732">Signal</keyword>
<name>A0A9R1RDX3_TRITD</name>
<dbReference type="EMBL" id="LT934113">
    <property type="protein sequence ID" value="VAH37778.1"/>
    <property type="molecule type" value="Genomic_DNA"/>
</dbReference>